<evidence type="ECO:0000256" key="2">
    <source>
        <dbReference type="ARBA" id="ARBA00022975"/>
    </source>
</evidence>
<keyword evidence="2" id="KW-0665">Pyrimidine biosynthesis</keyword>
<comment type="caution">
    <text evidence="4">The sequence shown here is derived from an EMBL/GenBank/DDBJ whole genome shotgun (WGS) entry which is preliminary data.</text>
</comment>
<comment type="pathway">
    <text evidence="1">Pyrimidine metabolism; UMP biosynthesis via de novo pathway.</text>
</comment>
<dbReference type="GO" id="GO:0004590">
    <property type="term" value="F:orotidine-5'-phosphate decarboxylase activity"/>
    <property type="evidence" value="ECO:0007669"/>
    <property type="project" value="TreeGrafter"/>
</dbReference>
<dbReference type="EMBL" id="VIFY01000004">
    <property type="protein sequence ID" value="TQB77063.1"/>
    <property type="molecule type" value="Genomic_DNA"/>
</dbReference>
<feature type="region of interest" description="Disordered" evidence="3">
    <location>
        <begin position="184"/>
        <end position="214"/>
    </location>
</feature>
<dbReference type="PANTHER" id="PTHR19278:SF9">
    <property type="entry name" value="URIDINE 5'-MONOPHOSPHATE SYNTHASE"/>
    <property type="match status" value="1"/>
</dbReference>
<feature type="region of interest" description="Disordered" evidence="3">
    <location>
        <begin position="245"/>
        <end position="264"/>
    </location>
</feature>
<sequence>MSTLLDFSFSPPNRLITYLHTLSRAKSGLPHQQLVCVCASHTITSTNALLELAASIGPQIAILQIHADIIDDCSEETVRQLTLLAKRYGFLIWEGGQILNARVDAVGEPSKEAEKAAIDLIRKKYTRGVLKIASWAGIVTAWAPGADVNNQEADILIPTSRAAAREAVADAVQTVTTEITAGSAADNAPCSHNPVSSDTVQDTSSEYSADNSNVGLPSRKASTISLTHTFTQRTEHSAEHPLKPEIQEQSFNPKDGNQPFSGSSMDYFPPPPLLTRGLVLCLPSVNDSSFTPEYRQSCIAAAQANRDFVAGFLCSEPWDTISRRSDILEIEQLKFDGRGERDMSSSDDYCFAIFSPLSNRVTEFQPVNSQPTADSDIVKYPNGEVSPTTPANGNKQAEAFNPIATRLQSIVERAIQLKRSLDGADSENTFTSGLRLMHIPIITLP</sequence>
<feature type="compositionally biased region" description="Polar residues" evidence="3">
    <location>
        <begin position="193"/>
        <end position="214"/>
    </location>
</feature>
<evidence type="ECO:0000256" key="3">
    <source>
        <dbReference type="SAM" id="MobiDB-lite"/>
    </source>
</evidence>
<proteinExistence type="predicted"/>
<evidence type="ECO:0000256" key="1">
    <source>
        <dbReference type="ARBA" id="ARBA00004725"/>
    </source>
</evidence>
<protein>
    <submittedName>
        <fullName evidence="4">Uncharacterized protein</fullName>
    </submittedName>
</protein>
<gene>
    <name evidence="4" type="ORF">MPDQ_005548</name>
</gene>
<dbReference type="Proteomes" id="UP000319663">
    <property type="component" value="Unassembled WGS sequence"/>
</dbReference>
<name>A0A507R608_MONPU</name>
<dbReference type="Gene3D" id="3.20.20.70">
    <property type="entry name" value="Aldolase class I"/>
    <property type="match status" value="1"/>
</dbReference>
<evidence type="ECO:0000313" key="5">
    <source>
        <dbReference type="Proteomes" id="UP000319663"/>
    </source>
</evidence>
<dbReference type="GO" id="GO:0006222">
    <property type="term" value="P:UMP biosynthetic process"/>
    <property type="evidence" value="ECO:0007669"/>
    <property type="project" value="TreeGrafter"/>
</dbReference>
<dbReference type="STRING" id="5098.A0A507R608"/>
<dbReference type="GO" id="GO:0019856">
    <property type="term" value="P:pyrimidine nucleobase biosynthetic process"/>
    <property type="evidence" value="ECO:0007669"/>
    <property type="project" value="TreeGrafter"/>
</dbReference>
<accession>A0A507R608</accession>
<dbReference type="InterPro" id="IPR013785">
    <property type="entry name" value="Aldolase_TIM"/>
</dbReference>
<reference evidence="4 5" key="1">
    <citation type="submission" date="2019-06" db="EMBL/GenBank/DDBJ databases">
        <title>Wine fermentation using esterase from Monascus purpureus.</title>
        <authorList>
            <person name="Geng C."/>
            <person name="Zhang Y."/>
        </authorList>
    </citation>
    <scope>NUCLEOTIDE SEQUENCE [LARGE SCALE GENOMIC DNA]</scope>
    <source>
        <strain evidence="4">HQ1</strain>
    </source>
</reference>
<organism evidence="4 5">
    <name type="scientific">Monascus purpureus</name>
    <name type="common">Red mold</name>
    <name type="synonym">Monascus anka</name>
    <dbReference type="NCBI Taxonomy" id="5098"/>
    <lineage>
        <taxon>Eukaryota</taxon>
        <taxon>Fungi</taxon>
        <taxon>Dikarya</taxon>
        <taxon>Ascomycota</taxon>
        <taxon>Pezizomycotina</taxon>
        <taxon>Eurotiomycetes</taxon>
        <taxon>Eurotiomycetidae</taxon>
        <taxon>Eurotiales</taxon>
        <taxon>Aspergillaceae</taxon>
        <taxon>Monascus</taxon>
    </lineage>
</organism>
<evidence type="ECO:0000313" key="4">
    <source>
        <dbReference type="EMBL" id="TQB77063.1"/>
    </source>
</evidence>
<dbReference type="GO" id="GO:0004588">
    <property type="term" value="F:orotate phosphoribosyltransferase activity"/>
    <property type="evidence" value="ECO:0007669"/>
    <property type="project" value="TreeGrafter"/>
</dbReference>
<keyword evidence="5" id="KW-1185">Reference proteome</keyword>
<dbReference type="PANTHER" id="PTHR19278">
    <property type="entry name" value="OROTATE PHOSPHORIBOSYLTRANSFERASE"/>
    <property type="match status" value="1"/>
</dbReference>
<dbReference type="AlphaFoldDB" id="A0A507R608"/>